<accession>A0AAD5BJQ9</accession>
<dbReference type="RefSeq" id="XP_051611467.1">
    <property type="nucleotide sequence ID" value="XM_051754345.1"/>
</dbReference>
<comment type="caution">
    <text evidence="1">The sequence shown here is derived from an EMBL/GenBank/DDBJ whole genome shotgun (WGS) entry which is preliminary data.</text>
</comment>
<gene>
    <name evidence="1" type="ORF">KGF57_000048</name>
</gene>
<dbReference type="GeneID" id="76148108"/>
<name>A0AAD5BJQ9_9ASCO</name>
<dbReference type="EMBL" id="JAIHNG010000001">
    <property type="protein sequence ID" value="KAI5968933.1"/>
    <property type="molecule type" value="Genomic_DNA"/>
</dbReference>
<evidence type="ECO:0000313" key="1">
    <source>
        <dbReference type="EMBL" id="KAI5968933.1"/>
    </source>
</evidence>
<sequence>MTYRIHNGLIAQHVPRSGKDEFRFHMVDQAGKSSLHGSVFLEDSVIDFAWGKAPSSKKKRELNGTAKNLIADDSVIAILSSGDVVSISAQSRVVVRHEVKTKLSKIISIEDNTIWGLSKGSFYKVELDAKSTKVKVPEFVSIVIKSGVTYIGTSSGLFIGRIYKNTFEKEKEIKTGFEVSSIEVQDSVVVASSTSQAVLVDGEASVKELITGENEVKIQVAGEIFIISSESLKVFTPTGDYVKNVSTSHPIDYVFTMDGSNYVSWHSGADIHVQQITDDTDSIALQNGTTAKPKSSTLIHVEDAVQELDLKSVEGRLHDILGQDDVNAADVTELCSALHNDDDVKQIVSDLPQEQVERLFKALNTSTPVWLKWLLLMHGNSIAKSSFPVKNLQQELRSNIGTIHVDR</sequence>
<dbReference type="Proteomes" id="UP001204833">
    <property type="component" value="Unassembled WGS sequence"/>
</dbReference>
<evidence type="ECO:0000313" key="2">
    <source>
        <dbReference type="Proteomes" id="UP001204833"/>
    </source>
</evidence>
<protein>
    <submittedName>
        <fullName evidence="1">UTP9</fullName>
    </submittedName>
</protein>
<organism evidence="1 2">
    <name type="scientific">Candida theae</name>
    <dbReference type="NCBI Taxonomy" id="1198502"/>
    <lineage>
        <taxon>Eukaryota</taxon>
        <taxon>Fungi</taxon>
        <taxon>Dikarya</taxon>
        <taxon>Ascomycota</taxon>
        <taxon>Saccharomycotina</taxon>
        <taxon>Pichiomycetes</taxon>
        <taxon>Debaryomycetaceae</taxon>
        <taxon>Candida/Lodderomyces clade</taxon>
        <taxon>Candida</taxon>
    </lineage>
</organism>
<dbReference type="AlphaFoldDB" id="A0AAD5BJQ9"/>
<proteinExistence type="predicted"/>
<keyword evidence="2" id="KW-1185">Reference proteome</keyword>
<reference evidence="1 2" key="1">
    <citation type="journal article" date="2022" name="DNA Res.">
        <title>Genome analysis of five recently described species of the CUG-Ser clade uncovers Candida theae as a new hybrid lineage with pathogenic potential in the Candida parapsilosis species complex.</title>
        <authorList>
            <person name="Mixao V."/>
            <person name="Del Olmo V."/>
            <person name="Hegedusova E."/>
            <person name="Saus E."/>
            <person name="Pryszcz L."/>
            <person name="Cillingova A."/>
            <person name="Nosek J."/>
            <person name="Gabaldon T."/>
        </authorList>
    </citation>
    <scope>NUCLEOTIDE SEQUENCE [LARGE SCALE GENOMIC DNA]</scope>
    <source>
        <strain evidence="1 2">CBS 12239</strain>
    </source>
</reference>